<gene>
    <name evidence="2" type="ORF">OSB1V03_LOCUS16425</name>
</gene>
<feature type="region of interest" description="Disordered" evidence="1">
    <location>
        <begin position="65"/>
        <end position="84"/>
    </location>
</feature>
<evidence type="ECO:0000313" key="2">
    <source>
        <dbReference type="EMBL" id="CAD7636036.1"/>
    </source>
</evidence>
<accession>A0A7R9Q836</accession>
<dbReference type="Proteomes" id="UP000759131">
    <property type="component" value="Unassembled WGS sequence"/>
</dbReference>
<evidence type="ECO:0000256" key="1">
    <source>
        <dbReference type="SAM" id="MobiDB-lite"/>
    </source>
</evidence>
<proteinExistence type="predicted"/>
<feature type="region of interest" description="Disordered" evidence="1">
    <location>
        <begin position="1"/>
        <end position="40"/>
    </location>
</feature>
<reference evidence="2" key="1">
    <citation type="submission" date="2020-11" db="EMBL/GenBank/DDBJ databases">
        <authorList>
            <person name="Tran Van P."/>
        </authorList>
    </citation>
    <scope>NUCLEOTIDE SEQUENCE</scope>
</reference>
<dbReference type="EMBL" id="CAJPIZ010018275">
    <property type="protein sequence ID" value="CAG2116466.1"/>
    <property type="molecule type" value="Genomic_DNA"/>
</dbReference>
<dbReference type="EMBL" id="OC872850">
    <property type="protein sequence ID" value="CAD7636036.1"/>
    <property type="molecule type" value="Genomic_DNA"/>
</dbReference>
<feature type="compositionally biased region" description="Polar residues" evidence="1">
    <location>
        <begin position="14"/>
        <end position="24"/>
    </location>
</feature>
<keyword evidence="3" id="KW-1185">Reference proteome</keyword>
<sequence>MKKYGQQLGEEGIHTSNTETVSRTQRGRERKRGHGEGESALILKPIYLEIEFRAQTARKRGNNYSITFTTRRNGKASASPAKGG</sequence>
<protein>
    <submittedName>
        <fullName evidence="2">Uncharacterized protein</fullName>
    </submittedName>
</protein>
<organism evidence="2">
    <name type="scientific">Medioppia subpectinata</name>
    <dbReference type="NCBI Taxonomy" id="1979941"/>
    <lineage>
        <taxon>Eukaryota</taxon>
        <taxon>Metazoa</taxon>
        <taxon>Ecdysozoa</taxon>
        <taxon>Arthropoda</taxon>
        <taxon>Chelicerata</taxon>
        <taxon>Arachnida</taxon>
        <taxon>Acari</taxon>
        <taxon>Acariformes</taxon>
        <taxon>Sarcoptiformes</taxon>
        <taxon>Oribatida</taxon>
        <taxon>Brachypylina</taxon>
        <taxon>Oppioidea</taxon>
        <taxon>Oppiidae</taxon>
        <taxon>Medioppia</taxon>
    </lineage>
</organism>
<evidence type="ECO:0000313" key="3">
    <source>
        <dbReference type="Proteomes" id="UP000759131"/>
    </source>
</evidence>
<name>A0A7R9Q836_9ACAR</name>
<dbReference type="AlphaFoldDB" id="A0A7R9Q836"/>